<evidence type="ECO:0008006" key="3">
    <source>
        <dbReference type="Google" id="ProtNLM"/>
    </source>
</evidence>
<sequence length="83" mass="9206">MKNKIEDLRDHLFEVIEALKDADNPMDLERAKTVSAVAQTIINSAKVEIDAMRALSANNLATDFIPVERRGAGPLLPAPHRRD</sequence>
<accession>A0AAW4RQE5</accession>
<protein>
    <recommendedName>
        <fullName evidence="3">Phage protein</fullName>
    </recommendedName>
</protein>
<reference evidence="1" key="1">
    <citation type="submission" date="2015-12" db="EMBL/GenBank/DDBJ databases">
        <authorList>
            <person name="Bansal K."/>
            <person name="Midha S."/>
            <person name="Patil P.B."/>
        </authorList>
    </citation>
    <scope>NUCLEOTIDE SEQUENCE</scope>
    <source>
        <strain evidence="1">LMG867</strain>
    </source>
</reference>
<organism evidence="1 2">
    <name type="scientific">Xanthomonas citri pv. sesbaniae</name>
    <dbReference type="NCBI Taxonomy" id="473425"/>
    <lineage>
        <taxon>Bacteria</taxon>
        <taxon>Pseudomonadati</taxon>
        <taxon>Pseudomonadota</taxon>
        <taxon>Gammaproteobacteria</taxon>
        <taxon>Lysobacterales</taxon>
        <taxon>Lysobacteraceae</taxon>
        <taxon>Xanthomonas</taxon>
    </lineage>
</organism>
<gene>
    <name evidence="1" type="ORF">Xseb_02550</name>
</gene>
<dbReference type="AlphaFoldDB" id="A0AAW4RQE5"/>
<evidence type="ECO:0000313" key="1">
    <source>
        <dbReference type="EMBL" id="MBZ3926359.1"/>
    </source>
</evidence>
<dbReference type="RefSeq" id="WP_089111769.1">
    <property type="nucleotide sequence ID" value="NZ_LOKL01000158.1"/>
</dbReference>
<comment type="caution">
    <text evidence="1">The sequence shown here is derived from an EMBL/GenBank/DDBJ whole genome shotgun (WGS) entry which is preliminary data.</text>
</comment>
<name>A0AAW4RQE5_XANCI</name>
<dbReference type="Proteomes" id="UP000825388">
    <property type="component" value="Unassembled WGS sequence"/>
</dbReference>
<evidence type="ECO:0000313" key="2">
    <source>
        <dbReference type="Proteomes" id="UP000825388"/>
    </source>
</evidence>
<proteinExistence type="predicted"/>
<dbReference type="EMBL" id="LOKL01000158">
    <property type="protein sequence ID" value="MBZ3926359.1"/>
    <property type="molecule type" value="Genomic_DNA"/>
</dbReference>